<feature type="repeat" description="ANK" evidence="3">
    <location>
        <begin position="182"/>
        <end position="214"/>
    </location>
</feature>
<dbReference type="Proteomes" id="UP000244960">
    <property type="component" value="Chromosome I"/>
</dbReference>
<evidence type="ECO:0000256" key="3">
    <source>
        <dbReference type="PROSITE-ProRule" id="PRU00023"/>
    </source>
</evidence>
<dbReference type="SUPFAM" id="SSF48403">
    <property type="entry name" value="Ankyrin repeat"/>
    <property type="match status" value="1"/>
</dbReference>
<evidence type="ECO:0000256" key="1">
    <source>
        <dbReference type="ARBA" id="ARBA00022737"/>
    </source>
</evidence>
<sequence>MNTALSLAIKRGDAKAVLDILNKNPGLVNFQQDVDFKTSLHTSVEHKQEEITKLLLERNANVTLQDKDGNTPLHFAARNHDFKMTEILLSHGNAIVDMQNNKEQTSLHLASTRPHTYQGASALLSKESLSIAQALLTHGANVNLEDEDGNTALHYATNHFHHKEITEILLNHGANVNAQNNVGDTALHRAAKSGLGPTVLCLLKSGASVHLKGENGNSVLHCAAQGRGPNESIVKAVLHHGADVNERNNNDSTPLHHAAEKINNPLPAIQALLKHGADINACDGRGCTPLNNAISSSLSINMQTGIPEFFTACITKLEYSSDKKTNSAGSITNQQLIQQSPTLSEYKLACEKELKELSNIKVGGGQKSMLSAFLANTTDGNESSRYIHDPKVQEIYECCEEKFPIYSCALKEHIDAGSTRNQLLHGALESMDDICKEQPKEHSTESKVGWDTIPPEVKFNILKHLSNEDLSKIQQNKTSEAKKKDPQPSGHRCI</sequence>
<feature type="repeat" description="ANK" evidence="3">
    <location>
        <begin position="35"/>
        <end position="67"/>
    </location>
</feature>
<dbReference type="PRINTS" id="PR01415">
    <property type="entry name" value="ANKYRIN"/>
</dbReference>
<dbReference type="RefSeq" id="WP_109490114.1">
    <property type="nucleotide sequence ID" value="NZ_LS398547.1"/>
</dbReference>
<dbReference type="SMART" id="SM00248">
    <property type="entry name" value="ANK"/>
    <property type="match status" value="7"/>
</dbReference>
<keyword evidence="2 3" id="KW-0040">ANK repeat</keyword>
<feature type="domain" description="PRANC" evidence="5">
    <location>
        <begin position="372"/>
        <end position="473"/>
    </location>
</feature>
<protein>
    <submittedName>
        <fullName evidence="6">Ankyrin repeat-containing protein 13</fullName>
    </submittedName>
</protein>
<feature type="repeat" description="ANK" evidence="3">
    <location>
        <begin position="68"/>
        <end position="100"/>
    </location>
</feature>
<evidence type="ECO:0000256" key="2">
    <source>
        <dbReference type="ARBA" id="ARBA00023043"/>
    </source>
</evidence>
<reference evidence="7" key="1">
    <citation type="submission" date="2018-03" db="EMBL/GenBank/DDBJ databases">
        <authorList>
            <person name="Batty M. E."/>
            <person name="Batty M E."/>
        </authorList>
    </citation>
    <scope>NUCLEOTIDE SEQUENCE [LARGE SCALE GENOMIC DNA]</scope>
</reference>
<evidence type="ECO:0000259" key="5">
    <source>
        <dbReference type="Pfam" id="PF09372"/>
    </source>
</evidence>
<dbReference type="Pfam" id="PF09372">
    <property type="entry name" value="PRANC"/>
    <property type="match status" value="1"/>
</dbReference>
<proteinExistence type="predicted"/>
<dbReference type="Gene3D" id="1.25.40.20">
    <property type="entry name" value="Ankyrin repeat-containing domain"/>
    <property type="match status" value="4"/>
</dbReference>
<dbReference type="InterPro" id="IPR002110">
    <property type="entry name" value="Ankyrin_rpt"/>
</dbReference>
<dbReference type="PANTHER" id="PTHR24173:SF74">
    <property type="entry name" value="ANKYRIN REPEAT DOMAIN-CONTAINING PROTEIN 16"/>
    <property type="match status" value="1"/>
</dbReference>
<evidence type="ECO:0000313" key="7">
    <source>
        <dbReference type="Proteomes" id="UP000244960"/>
    </source>
</evidence>
<dbReference type="AlphaFoldDB" id="A0A2U3R4P5"/>
<keyword evidence="1" id="KW-0677">Repeat</keyword>
<name>A0A2U3R4P5_ORITS</name>
<evidence type="ECO:0000256" key="4">
    <source>
        <dbReference type="SAM" id="MobiDB-lite"/>
    </source>
</evidence>
<dbReference type="EMBL" id="LS398547">
    <property type="protein sequence ID" value="SPR08170.1"/>
    <property type="molecule type" value="Genomic_DNA"/>
</dbReference>
<organism evidence="6 7">
    <name type="scientific">Orientia tsutsugamushi</name>
    <name type="common">Rickettsia tsutsugamushi</name>
    <dbReference type="NCBI Taxonomy" id="784"/>
    <lineage>
        <taxon>Bacteria</taxon>
        <taxon>Pseudomonadati</taxon>
        <taxon>Pseudomonadota</taxon>
        <taxon>Alphaproteobacteria</taxon>
        <taxon>Rickettsiales</taxon>
        <taxon>Rickettsiaceae</taxon>
        <taxon>Rickettsieae</taxon>
        <taxon>Orientia</taxon>
    </lineage>
</organism>
<feature type="repeat" description="ANK" evidence="3">
    <location>
        <begin position="215"/>
        <end position="249"/>
    </location>
</feature>
<feature type="repeat" description="ANK" evidence="3">
    <location>
        <begin position="148"/>
        <end position="181"/>
    </location>
</feature>
<accession>A0A2U3R4P5</accession>
<dbReference type="Pfam" id="PF12796">
    <property type="entry name" value="Ank_2"/>
    <property type="match status" value="3"/>
</dbReference>
<feature type="region of interest" description="Disordered" evidence="4">
    <location>
        <begin position="472"/>
        <end position="494"/>
    </location>
</feature>
<dbReference type="InterPro" id="IPR036770">
    <property type="entry name" value="Ankyrin_rpt-contain_sf"/>
</dbReference>
<evidence type="ECO:0000313" key="6">
    <source>
        <dbReference type="EMBL" id="SPR08170.1"/>
    </source>
</evidence>
<dbReference type="PROSITE" id="PS50297">
    <property type="entry name" value="ANK_REP_REGION"/>
    <property type="match status" value="6"/>
</dbReference>
<feature type="repeat" description="ANK" evidence="3">
    <location>
        <begin position="102"/>
        <end position="147"/>
    </location>
</feature>
<feature type="repeat" description="ANK" evidence="3">
    <location>
        <begin position="250"/>
        <end position="284"/>
    </location>
</feature>
<dbReference type="PANTHER" id="PTHR24173">
    <property type="entry name" value="ANKYRIN REPEAT CONTAINING"/>
    <property type="match status" value="1"/>
</dbReference>
<gene>
    <name evidence="6" type="primary">ank13</name>
    <name evidence="6" type="ORF">UT176_01290</name>
</gene>
<dbReference type="InterPro" id="IPR018272">
    <property type="entry name" value="PRANC_domain"/>
</dbReference>
<dbReference type="PROSITE" id="PS50088">
    <property type="entry name" value="ANK_REPEAT"/>
    <property type="match status" value="7"/>
</dbReference>